<dbReference type="PROSITE" id="PS50108">
    <property type="entry name" value="CRIB"/>
    <property type="match status" value="1"/>
</dbReference>
<protein>
    <recommendedName>
        <fullName evidence="2">CRIB domain-containing protein</fullName>
    </recommendedName>
</protein>
<dbReference type="Proteomes" id="UP000078512">
    <property type="component" value="Unassembled WGS sequence"/>
</dbReference>
<evidence type="ECO:0000313" key="3">
    <source>
        <dbReference type="EMBL" id="OAQ27933.1"/>
    </source>
</evidence>
<keyword evidence="4" id="KW-1185">Reference proteome</keyword>
<organism evidence="3 4">
    <name type="scientific">Linnemannia elongata AG-77</name>
    <dbReference type="NCBI Taxonomy" id="1314771"/>
    <lineage>
        <taxon>Eukaryota</taxon>
        <taxon>Fungi</taxon>
        <taxon>Fungi incertae sedis</taxon>
        <taxon>Mucoromycota</taxon>
        <taxon>Mortierellomycotina</taxon>
        <taxon>Mortierellomycetes</taxon>
        <taxon>Mortierellales</taxon>
        <taxon>Mortierellaceae</taxon>
        <taxon>Linnemannia</taxon>
    </lineage>
</organism>
<feature type="compositionally biased region" description="Low complexity" evidence="1">
    <location>
        <begin position="33"/>
        <end position="49"/>
    </location>
</feature>
<dbReference type="Gene3D" id="3.90.810.10">
    <property type="entry name" value="CRIB domain"/>
    <property type="match status" value="1"/>
</dbReference>
<dbReference type="EMBL" id="KV442052">
    <property type="protein sequence ID" value="OAQ27933.1"/>
    <property type="molecule type" value="Genomic_DNA"/>
</dbReference>
<dbReference type="InterPro" id="IPR000095">
    <property type="entry name" value="CRIB_dom"/>
</dbReference>
<sequence>MGGLFSKSTRTQKSKDPKWQGIGPNTPLPGAASSSSSSSPYNNNYSQPGGSSGGAYGYQQQSPQPRSQTLTTLDSRSNNNNNTTTSNLAAAKKKQQKSSKIMLLLKLDPKAGGQRKVITKNLISLPSDFRHTGHIGAGEVRSGQIDPEKIKNQMAEVAACLKLDVNTPIPMLKTIPIQPENQDPAANHAPEQVDRYAARPGAAVF</sequence>
<feature type="region of interest" description="Disordered" evidence="1">
    <location>
        <begin position="1"/>
        <end position="95"/>
    </location>
</feature>
<gene>
    <name evidence="3" type="ORF">K457DRAFT_20587</name>
</gene>
<evidence type="ECO:0000256" key="1">
    <source>
        <dbReference type="SAM" id="MobiDB-lite"/>
    </source>
</evidence>
<dbReference type="OrthoDB" id="5559822at2759"/>
<dbReference type="InterPro" id="IPR036936">
    <property type="entry name" value="CRIB_dom_sf"/>
</dbReference>
<feature type="compositionally biased region" description="Polar residues" evidence="1">
    <location>
        <begin position="1"/>
        <end position="11"/>
    </location>
</feature>
<reference evidence="3 4" key="1">
    <citation type="submission" date="2016-05" db="EMBL/GenBank/DDBJ databases">
        <title>Genome sequencing reveals origins of a unique bacterial endosymbiosis in the earliest lineages of terrestrial Fungi.</title>
        <authorList>
            <consortium name="DOE Joint Genome Institute"/>
            <person name="Uehling J."/>
            <person name="Gryganskyi A."/>
            <person name="Hameed K."/>
            <person name="Tschaplinski T."/>
            <person name="Misztal P."/>
            <person name="Wu S."/>
            <person name="Desiro A."/>
            <person name="Vande Pol N."/>
            <person name="Du Z.-Y."/>
            <person name="Zienkiewicz A."/>
            <person name="Zienkiewicz K."/>
            <person name="Morin E."/>
            <person name="Tisserant E."/>
            <person name="Splivallo R."/>
            <person name="Hainaut M."/>
            <person name="Henrissat B."/>
            <person name="Ohm R."/>
            <person name="Kuo A."/>
            <person name="Yan J."/>
            <person name="Lipzen A."/>
            <person name="Nolan M."/>
            <person name="Labutti K."/>
            <person name="Barry K."/>
            <person name="Goldstein A."/>
            <person name="Labbe J."/>
            <person name="Schadt C."/>
            <person name="Tuskan G."/>
            <person name="Grigoriev I."/>
            <person name="Martin F."/>
            <person name="Vilgalys R."/>
            <person name="Bonito G."/>
        </authorList>
    </citation>
    <scope>NUCLEOTIDE SEQUENCE [LARGE SCALE GENOMIC DNA]</scope>
    <source>
        <strain evidence="3 4">AG-77</strain>
    </source>
</reference>
<feature type="compositionally biased region" description="Low complexity" evidence="1">
    <location>
        <begin position="57"/>
        <end position="90"/>
    </location>
</feature>
<name>A0A197JSJ2_9FUNG</name>
<dbReference type="AlphaFoldDB" id="A0A197JSJ2"/>
<feature type="domain" description="CRIB" evidence="2">
    <location>
        <begin position="123"/>
        <end position="136"/>
    </location>
</feature>
<accession>A0A197JSJ2</accession>
<evidence type="ECO:0000259" key="2">
    <source>
        <dbReference type="PROSITE" id="PS50108"/>
    </source>
</evidence>
<proteinExistence type="predicted"/>
<evidence type="ECO:0000313" key="4">
    <source>
        <dbReference type="Proteomes" id="UP000078512"/>
    </source>
</evidence>